<evidence type="ECO:0000256" key="1">
    <source>
        <dbReference type="SAM" id="MobiDB-lite"/>
    </source>
</evidence>
<evidence type="ECO:0000313" key="3">
    <source>
        <dbReference type="EMBL" id="MFD2638870.1"/>
    </source>
</evidence>
<feature type="region of interest" description="Disordered" evidence="1">
    <location>
        <begin position="46"/>
        <end position="70"/>
    </location>
</feature>
<accession>A0ABW5QAW7</accession>
<dbReference type="EMBL" id="JBHUMZ010000019">
    <property type="protein sequence ID" value="MFD2638870.1"/>
    <property type="molecule type" value="Genomic_DNA"/>
</dbReference>
<proteinExistence type="predicted"/>
<protein>
    <submittedName>
        <fullName evidence="3">Uncharacterized protein</fullName>
    </submittedName>
</protein>
<comment type="caution">
    <text evidence="3">The sequence shown here is derived from an EMBL/GenBank/DDBJ whole genome shotgun (WGS) entry which is preliminary data.</text>
</comment>
<organism evidence="3 4">
    <name type="scientific">Piscibacillus salipiscarius</name>
    <dbReference type="NCBI Taxonomy" id="299480"/>
    <lineage>
        <taxon>Bacteria</taxon>
        <taxon>Bacillati</taxon>
        <taxon>Bacillota</taxon>
        <taxon>Bacilli</taxon>
        <taxon>Bacillales</taxon>
        <taxon>Bacillaceae</taxon>
        <taxon>Piscibacillus</taxon>
    </lineage>
</organism>
<keyword evidence="2" id="KW-0472">Membrane</keyword>
<dbReference type="RefSeq" id="WP_377328639.1">
    <property type="nucleotide sequence ID" value="NZ_JBHUMZ010000019.1"/>
</dbReference>
<dbReference type="Proteomes" id="UP001597452">
    <property type="component" value="Unassembled WGS sequence"/>
</dbReference>
<feature type="compositionally biased region" description="Polar residues" evidence="1">
    <location>
        <begin position="53"/>
        <end position="70"/>
    </location>
</feature>
<reference evidence="4" key="1">
    <citation type="journal article" date="2019" name="Int. J. Syst. Evol. Microbiol.">
        <title>The Global Catalogue of Microorganisms (GCM) 10K type strain sequencing project: providing services to taxonomists for standard genome sequencing and annotation.</title>
        <authorList>
            <consortium name="The Broad Institute Genomics Platform"/>
            <consortium name="The Broad Institute Genome Sequencing Center for Infectious Disease"/>
            <person name="Wu L."/>
            <person name="Ma J."/>
        </authorList>
    </citation>
    <scope>NUCLEOTIDE SEQUENCE [LARGE SCALE GENOMIC DNA]</scope>
    <source>
        <strain evidence="4">TISTR 1571</strain>
    </source>
</reference>
<name>A0ABW5QAW7_9BACI</name>
<evidence type="ECO:0000256" key="2">
    <source>
        <dbReference type="SAM" id="Phobius"/>
    </source>
</evidence>
<gene>
    <name evidence="3" type="ORF">ACFSW4_08345</name>
</gene>
<evidence type="ECO:0000313" key="4">
    <source>
        <dbReference type="Proteomes" id="UP001597452"/>
    </source>
</evidence>
<keyword evidence="4" id="KW-1185">Reference proteome</keyword>
<feature type="transmembrane region" description="Helical" evidence="2">
    <location>
        <begin position="6"/>
        <end position="24"/>
    </location>
</feature>
<keyword evidence="2" id="KW-1133">Transmembrane helix</keyword>
<keyword evidence="2" id="KW-0812">Transmembrane</keyword>
<sequence>MEILLFSLLGGLFICVMFSLRMLIEHETDQILNTVMDDYEPKTEPISIPATVPQKSPSLILQHSNKNYKD</sequence>